<dbReference type="EMBL" id="OX458932">
    <property type="protein sequence ID" value="CAI9086528.1"/>
    <property type="molecule type" value="Genomic_DNA"/>
</dbReference>
<dbReference type="CDD" id="cd03789">
    <property type="entry name" value="GT9_LPS_heptosyltransferase"/>
    <property type="match status" value="1"/>
</dbReference>
<evidence type="ECO:0000313" key="3">
    <source>
        <dbReference type="EMBL" id="CAI9086528.1"/>
    </source>
</evidence>
<evidence type="ECO:0000313" key="4">
    <source>
        <dbReference type="Proteomes" id="UP001161497"/>
    </source>
</evidence>
<gene>
    <name evidence="3" type="ORF">MFUM_2218</name>
</gene>
<accession>A0ABM9IFN2</accession>
<dbReference type="InterPro" id="IPR002201">
    <property type="entry name" value="Glyco_trans_9"/>
</dbReference>
<evidence type="ECO:0000256" key="1">
    <source>
        <dbReference type="ARBA" id="ARBA00022676"/>
    </source>
</evidence>
<sequence>MKILIIKLSSFGDIIQCFPVASGLLKKFLSAKIDWVTYDNYRELFEYQPSISRVFTIPHYSSCGMVESLVQIIKLIRTLQKERYDMVLDLQGLFRSGIICGFSGAKRKIGPWNGREGSLFFYKERIMPPPPPAQERYLEFLRYLGIQPDPYAFQLPLLPPILDIKDYIVVHPYSRWPSKIWPWRNYQALTLRLPQFHFVFVGIGPWFPVNEANCTDLRGKLPLGKLIALLGNAKAMISGDSGPAHLAAALGCPTLVMFGPTDAAESRPIGRKVFVLQSDVSCSPCWHANCLNKESPLQCLSGITVELIVKKLMILLEN</sequence>
<dbReference type="InterPro" id="IPR051199">
    <property type="entry name" value="LPS_LOS_Heptosyltrfase"/>
</dbReference>
<dbReference type="Proteomes" id="UP001161497">
    <property type="component" value="Chromosome"/>
</dbReference>
<keyword evidence="4" id="KW-1185">Reference proteome</keyword>
<name>A0ABM9IFN2_9BACT</name>
<organism evidence="3 4">
    <name type="scientific">Candidatus Methylacidiphilum fumarolicum</name>
    <dbReference type="NCBI Taxonomy" id="591154"/>
    <lineage>
        <taxon>Bacteria</taxon>
        <taxon>Pseudomonadati</taxon>
        <taxon>Verrucomicrobiota</taxon>
        <taxon>Methylacidiphilae</taxon>
        <taxon>Methylacidiphilales</taxon>
        <taxon>Methylacidiphilaceae</taxon>
        <taxon>Methylacidiphilum (ex Ratnadevi et al. 2023)</taxon>
    </lineage>
</organism>
<evidence type="ECO:0000256" key="2">
    <source>
        <dbReference type="ARBA" id="ARBA00022679"/>
    </source>
</evidence>
<dbReference type="PANTHER" id="PTHR30160">
    <property type="entry name" value="TETRAACYLDISACCHARIDE 4'-KINASE-RELATED"/>
    <property type="match status" value="1"/>
</dbReference>
<dbReference type="GO" id="GO:0016757">
    <property type="term" value="F:glycosyltransferase activity"/>
    <property type="evidence" value="ECO:0007669"/>
    <property type="project" value="UniProtKB-KW"/>
</dbReference>
<keyword evidence="2 3" id="KW-0808">Transferase</keyword>
<protein>
    <submittedName>
        <fullName evidence="3">Lipopolysaccharide heptosyltransferase I</fullName>
        <ecNumber evidence="3">2.4.1.-</ecNumber>
    </submittedName>
</protein>
<dbReference type="PANTHER" id="PTHR30160:SF1">
    <property type="entry name" value="LIPOPOLYSACCHARIDE 1,2-N-ACETYLGLUCOSAMINETRANSFERASE-RELATED"/>
    <property type="match status" value="1"/>
</dbReference>
<dbReference type="Gene3D" id="3.40.50.2000">
    <property type="entry name" value="Glycogen Phosphorylase B"/>
    <property type="match status" value="2"/>
</dbReference>
<reference evidence="3" key="1">
    <citation type="submission" date="2023-03" db="EMBL/GenBank/DDBJ databases">
        <authorList>
            <person name="Cremers G."/>
            <person name="Picone N."/>
        </authorList>
    </citation>
    <scope>NUCLEOTIDE SEQUENCE</scope>
    <source>
        <strain evidence="3">Sample_alias</strain>
    </source>
</reference>
<dbReference type="Pfam" id="PF01075">
    <property type="entry name" value="Glyco_transf_9"/>
    <property type="match status" value="1"/>
</dbReference>
<proteinExistence type="predicted"/>
<dbReference type="RefSeq" id="WP_009058267.1">
    <property type="nucleotide sequence ID" value="NZ_JAHXRZ010000001.1"/>
</dbReference>
<dbReference type="SUPFAM" id="SSF53756">
    <property type="entry name" value="UDP-Glycosyltransferase/glycogen phosphorylase"/>
    <property type="match status" value="1"/>
</dbReference>
<dbReference type="EC" id="2.4.1.-" evidence="3"/>
<keyword evidence="1 3" id="KW-0328">Glycosyltransferase</keyword>